<protein>
    <recommendedName>
        <fullName evidence="3">N-acetyltransferase domain-containing protein</fullName>
    </recommendedName>
</protein>
<evidence type="ECO:0000313" key="4">
    <source>
        <dbReference type="EMBL" id="KPL85367.1"/>
    </source>
</evidence>
<dbReference type="SUPFAM" id="SSF55729">
    <property type="entry name" value="Acyl-CoA N-acyltransferases (Nat)"/>
    <property type="match status" value="1"/>
</dbReference>
<dbReference type="InterPro" id="IPR016181">
    <property type="entry name" value="Acyl_CoA_acyltransferase"/>
</dbReference>
<evidence type="ECO:0000259" key="3">
    <source>
        <dbReference type="PROSITE" id="PS51186"/>
    </source>
</evidence>
<dbReference type="EMBL" id="LGKP01000025">
    <property type="protein sequence ID" value="KPL85367.1"/>
    <property type="molecule type" value="Genomic_DNA"/>
</dbReference>
<keyword evidence="2" id="KW-0012">Acyltransferase</keyword>
<dbReference type="InterPro" id="IPR000182">
    <property type="entry name" value="GNAT_dom"/>
</dbReference>
<dbReference type="PANTHER" id="PTHR43877">
    <property type="entry name" value="AMINOALKYLPHOSPHONATE N-ACETYLTRANSFERASE-RELATED-RELATED"/>
    <property type="match status" value="1"/>
</dbReference>
<feature type="domain" description="N-acetyltransferase" evidence="3">
    <location>
        <begin position="2"/>
        <end position="148"/>
    </location>
</feature>
<sequence>MQELRSFTKQHLAELAPLIAASSAEGYSMVQRLYDEWQSGVQTFSQPGEGFWGIWQGQRLRAIGGISIDPYQPTATIGRIRHVYVLPAWRRHGLAQQLVLHSLKHAAGHFAKISLYTNNPAAAKLYEACGFEPATGLVRSTHCYNYQG</sequence>
<name>A0A0P6Y6T4_9CHLR</name>
<dbReference type="GO" id="GO:0016747">
    <property type="term" value="F:acyltransferase activity, transferring groups other than amino-acyl groups"/>
    <property type="evidence" value="ECO:0007669"/>
    <property type="project" value="InterPro"/>
</dbReference>
<dbReference type="Pfam" id="PF00583">
    <property type="entry name" value="Acetyltransf_1"/>
    <property type="match status" value="1"/>
</dbReference>
<dbReference type="RefSeq" id="WP_054535665.1">
    <property type="nucleotide sequence ID" value="NZ_LGKP01000025.1"/>
</dbReference>
<dbReference type="STRING" id="70996.SE18_17060"/>
<organism evidence="4 5">
    <name type="scientific">Herpetosiphon geysericola</name>
    <dbReference type="NCBI Taxonomy" id="70996"/>
    <lineage>
        <taxon>Bacteria</taxon>
        <taxon>Bacillati</taxon>
        <taxon>Chloroflexota</taxon>
        <taxon>Chloroflexia</taxon>
        <taxon>Herpetosiphonales</taxon>
        <taxon>Herpetosiphonaceae</taxon>
        <taxon>Herpetosiphon</taxon>
    </lineage>
</organism>
<dbReference type="Proteomes" id="UP000050277">
    <property type="component" value="Unassembled WGS sequence"/>
</dbReference>
<accession>A0A0P6Y6T4</accession>
<dbReference type="InterPro" id="IPR050832">
    <property type="entry name" value="Bact_Acetyltransf"/>
</dbReference>
<dbReference type="PROSITE" id="PS51186">
    <property type="entry name" value="GNAT"/>
    <property type="match status" value="1"/>
</dbReference>
<keyword evidence="5" id="KW-1185">Reference proteome</keyword>
<keyword evidence="1" id="KW-0808">Transferase</keyword>
<evidence type="ECO:0000256" key="1">
    <source>
        <dbReference type="ARBA" id="ARBA00022679"/>
    </source>
</evidence>
<comment type="caution">
    <text evidence="4">The sequence shown here is derived from an EMBL/GenBank/DDBJ whole genome shotgun (WGS) entry which is preliminary data.</text>
</comment>
<dbReference type="AlphaFoldDB" id="A0A0P6Y6T4"/>
<proteinExistence type="predicted"/>
<dbReference type="CDD" id="cd04301">
    <property type="entry name" value="NAT_SF"/>
    <property type="match status" value="1"/>
</dbReference>
<reference evidence="4 5" key="1">
    <citation type="submission" date="2015-07" db="EMBL/GenBank/DDBJ databases">
        <title>Whole genome sequence of Herpetosiphon geysericola DSM 7119.</title>
        <authorList>
            <person name="Hemp J."/>
            <person name="Ward L.M."/>
            <person name="Pace L.A."/>
            <person name="Fischer W.W."/>
        </authorList>
    </citation>
    <scope>NUCLEOTIDE SEQUENCE [LARGE SCALE GENOMIC DNA]</scope>
    <source>
        <strain evidence="4 5">DSM 7119</strain>
    </source>
</reference>
<gene>
    <name evidence="4" type="ORF">SE18_17060</name>
</gene>
<dbReference type="PANTHER" id="PTHR43877:SF5">
    <property type="entry name" value="BLL8307 PROTEIN"/>
    <property type="match status" value="1"/>
</dbReference>
<evidence type="ECO:0000313" key="5">
    <source>
        <dbReference type="Proteomes" id="UP000050277"/>
    </source>
</evidence>
<dbReference type="Gene3D" id="3.40.630.30">
    <property type="match status" value="1"/>
</dbReference>
<dbReference type="OrthoDB" id="9815041at2"/>
<evidence type="ECO:0000256" key="2">
    <source>
        <dbReference type="ARBA" id="ARBA00023315"/>
    </source>
</evidence>